<feature type="signal peptide" evidence="6">
    <location>
        <begin position="1"/>
        <end position="32"/>
    </location>
</feature>
<dbReference type="Proteomes" id="UP000254707">
    <property type="component" value="Unassembled WGS sequence"/>
</dbReference>
<feature type="domain" description="Beta-lactamase class A catalytic" evidence="7">
    <location>
        <begin position="47"/>
        <end position="263"/>
    </location>
</feature>
<feature type="chain" id="PRO_5016598960" description="Beta-lactamase" evidence="6">
    <location>
        <begin position="33"/>
        <end position="290"/>
    </location>
</feature>
<dbReference type="PANTHER" id="PTHR35333">
    <property type="entry name" value="BETA-LACTAMASE"/>
    <property type="match status" value="1"/>
</dbReference>
<keyword evidence="4 5" id="KW-0046">Antibiotic resistance</keyword>
<evidence type="ECO:0000256" key="1">
    <source>
        <dbReference type="ARBA" id="ARBA00009009"/>
    </source>
</evidence>
<dbReference type="InterPro" id="IPR000871">
    <property type="entry name" value="Beta-lactam_class-A"/>
</dbReference>
<dbReference type="EMBL" id="UHED01000001">
    <property type="protein sequence ID" value="SUM84404.1"/>
    <property type="molecule type" value="Genomic_DNA"/>
</dbReference>
<proteinExistence type="inferred from homology"/>
<evidence type="ECO:0000259" key="7">
    <source>
        <dbReference type="Pfam" id="PF13354"/>
    </source>
</evidence>
<dbReference type="InterPro" id="IPR023650">
    <property type="entry name" value="Beta-lactam_class-A_AS"/>
</dbReference>
<dbReference type="RefSeq" id="WP_115340718.1">
    <property type="nucleotide sequence ID" value="NZ_UHED01000001.1"/>
</dbReference>
<dbReference type="NCBIfam" id="NF033103">
    <property type="entry name" value="bla_class_A"/>
    <property type="match status" value="1"/>
</dbReference>
<dbReference type="InterPro" id="IPR012338">
    <property type="entry name" value="Beta-lactam/transpept-like"/>
</dbReference>
<evidence type="ECO:0000256" key="4">
    <source>
        <dbReference type="ARBA" id="ARBA00023251"/>
    </source>
</evidence>
<evidence type="ECO:0000313" key="9">
    <source>
        <dbReference type="Proteomes" id="UP000254707"/>
    </source>
</evidence>
<dbReference type="Pfam" id="PF13354">
    <property type="entry name" value="Beta-lactamase2"/>
    <property type="match status" value="1"/>
</dbReference>
<dbReference type="PRINTS" id="PR00118">
    <property type="entry name" value="BLACTAMASEA"/>
</dbReference>
<evidence type="ECO:0000313" key="8">
    <source>
        <dbReference type="EMBL" id="SUM84404.1"/>
    </source>
</evidence>
<dbReference type="SUPFAM" id="SSF56601">
    <property type="entry name" value="beta-lactamase/transpeptidase-like"/>
    <property type="match status" value="1"/>
</dbReference>
<evidence type="ECO:0000256" key="3">
    <source>
        <dbReference type="ARBA" id="ARBA00022801"/>
    </source>
</evidence>
<dbReference type="InterPro" id="IPR045155">
    <property type="entry name" value="Beta-lactam_cat"/>
</dbReference>
<comment type="catalytic activity">
    <reaction evidence="5">
        <text>a beta-lactam + H2O = a substituted beta-amino acid</text>
        <dbReference type="Rhea" id="RHEA:20401"/>
        <dbReference type="ChEBI" id="CHEBI:15377"/>
        <dbReference type="ChEBI" id="CHEBI:35627"/>
        <dbReference type="ChEBI" id="CHEBI:140347"/>
        <dbReference type="EC" id="3.5.2.6"/>
    </reaction>
</comment>
<dbReference type="GO" id="GO:0030655">
    <property type="term" value="P:beta-lactam antibiotic catabolic process"/>
    <property type="evidence" value="ECO:0007669"/>
    <property type="project" value="InterPro"/>
</dbReference>
<dbReference type="GO" id="GO:0046677">
    <property type="term" value="P:response to antibiotic"/>
    <property type="evidence" value="ECO:0007669"/>
    <property type="project" value="UniProtKB-UniRule"/>
</dbReference>
<keyword evidence="3 5" id="KW-0378">Hydrolase</keyword>
<keyword evidence="6" id="KW-0732">Signal</keyword>
<dbReference type="GO" id="GO:0008800">
    <property type="term" value="F:beta-lactamase activity"/>
    <property type="evidence" value="ECO:0007669"/>
    <property type="project" value="UniProtKB-UniRule"/>
</dbReference>
<gene>
    <name evidence="8" type="primary">blaZ</name>
    <name evidence="8" type="ORF">NCTC7688_02462</name>
</gene>
<protein>
    <recommendedName>
        <fullName evidence="2 5">Beta-lactamase</fullName>
        <ecNumber evidence="2 5">3.5.2.6</ecNumber>
    </recommendedName>
</protein>
<dbReference type="PROSITE" id="PS00146">
    <property type="entry name" value="BETA_LACTAMASE_A"/>
    <property type="match status" value="1"/>
</dbReference>
<organism evidence="8 9">
    <name type="scientific">Staphylococcus saprophyticus</name>
    <dbReference type="NCBI Taxonomy" id="29385"/>
    <lineage>
        <taxon>Bacteria</taxon>
        <taxon>Bacillati</taxon>
        <taxon>Bacillota</taxon>
        <taxon>Bacilli</taxon>
        <taxon>Bacillales</taxon>
        <taxon>Staphylococcaceae</taxon>
        <taxon>Staphylococcus</taxon>
    </lineage>
</organism>
<dbReference type="Gene3D" id="3.40.710.10">
    <property type="entry name" value="DD-peptidase/beta-lactamase superfamily"/>
    <property type="match status" value="1"/>
</dbReference>
<evidence type="ECO:0000256" key="6">
    <source>
        <dbReference type="SAM" id="SignalP"/>
    </source>
</evidence>
<evidence type="ECO:0000256" key="5">
    <source>
        <dbReference type="RuleBase" id="RU361140"/>
    </source>
</evidence>
<sequence>MINQYIKKWFIAFVLSGVCLIGLSSMHNTTFAKDIDQIENEYNTKVGIYGINTENGKAYQHNADERFAFASTYKAIASGILLNKVAPSELNKKVEINESEIVANSPVTEQYIGKTMSLKALIKASMLQSDNTANNKIMQELGGVNGLKHELVQLGDDVSEPQRLEPELNYFDPNSKADTTTPRAAAQTLNSILTSNEMNGSNLSLLKQTMIENKTGDTLIKAGMPNNYTVGDKSGQALTYATRNDLAFIYPKGQDKPIILAIYSKQDQKDAKPNDKVISDSAREVIKYLK</sequence>
<dbReference type="AlphaFoldDB" id="A0A380HNL2"/>
<name>A0A380HNL2_STASA</name>
<reference evidence="8 9" key="1">
    <citation type="submission" date="2018-06" db="EMBL/GenBank/DDBJ databases">
        <authorList>
            <consortium name="Pathogen Informatics"/>
            <person name="Doyle S."/>
        </authorList>
    </citation>
    <scope>NUCLEOTIDE SEQUENCE [LARGE SCALE GENOMIC DNA]</scope>
    <source>
        <strain evidence="8 9">NCTC7688</strain>
    </source>
</reference>
<accession>A0A380HNL2</accession>
<dbReference type="PANTHER" id="PTHR35333:SF3">
    <property type="entry name" value="BETA-LACTAMASE-TYPE TRANSPEPTIDASE FOLD CONTAINING PROTEIN"/>
    <property type="match status" value="1"/>
</dbReference>
<evidence type="ECO:0000256" key="2">
    <source>
        <dbReference type="ARBA" id="ARBA00012865"/>
    </source>
</evidence>
<comment type="similarity">
    <text evidence="1 5">Belongs to the class-A beta-lactamase family.</text>
</comment>
<dbReference type="EC" id="3.5.2.6" evidence="2 5"/>